<comment type="caution">
    <text evidence="2">The sequence shown here is derived from an EMBL/GenBank/DDBJ whole genome shotgun (WGS) entry which is preliminary data.</text>
</comment>
<proteinExistence type="predicted"/>
<accession>A0ABW2RQ40</accession>
<organism evidence="2 3">
    <name type="scientific">Laceyella putida</name>
    <dbReference type="NCBI Taxonomy" id="110101"/>
    <lineage>
        <taxon>Bacteria</taxon>
        <taxon>Bacillati</taxon>
        <taxon>Bacillota</taxon>
        <taxon>Bacilli</taxon>
        <taxon>Bacillales</taxon>
        <taxon>Thermoactinomycetaceae</taxon>
        <taxon>Laceyella</taxon>
    </lineage>
</organism>
<evidence type="ECO:0000313" key="2">
    <source>
        <dbReference type="EMBL" id="MFC7443093.1"/>
    </source>
</evidence>
<evidence type="ECO:0000256" key="1">
    <source>
        <dbReference type="SAM" id="Phobius"/>
    </source>
</evidence>
<dbReference type="RefSeq" id="WP_379867422.1">
    <property type="nucleotide sequence ID" value="NZ_JBHTBW010000077.1"/>
</dbReference>
<keyword evidence="1" id="KW-1133">Transmembrane helix</keyword>
<keyword evidence="1" id="KW-0812">Transmembrane</keyword>
<evidence type="ECO:0000313" key="3">
    <source>
        <dbReference type="Proteomes" id="UP001596500"/>
    </source>
</evidence>
<feature type="transmembrane region" description="Helical" evidence="1">
    <location>
        <begin position="19"/>
        <end position="34"/>
    </location>
</feature>
<dbReference type="Proteomes" id="UP001596500">
    <property type="component" value="Unassembled WGS sequence"/>
</dbReference>
<keyword evidence="3" id="KW-1185">Reference proteome</keyword>
<protein>
    <recommendedName>
        <fullName evidence="4">Holin</fullName>
    </recommendedName>
</protein>
<dbReference type="EMBL" id="JBHTBW010000077">
    <property type="protein sequence ID" value="MFC7443093.1"/>
    <property type="molecule type" value="Genomic_DNA"/>
</dbReference>
<evidence type="ECO:0008006" key="4">
    <source>
        <dbReference type="Google" id="ProtNLM"/>
    </source>
</evidence>
<gene>
    <name evidence="2" type="ORF">ACFQNG_18665</name>
</gene>
<reference evidence="3" key="1">
    <citation type="journal article" date="2019" name="Int. J. Syst. Evol. Microbiol.">
        <title>The Global Catalogue of Microorganisms (GCM) 10K type strain sequencing project: providing services to taxonomists for standard genome sequencing and annotation.</title>
        <authorList>
            <consortium name="The Broad Institute Genomics Platform"/>
            <consortium name="The Broad Institute Genome Sequencing Center for Infectious Disease"/>
            <person name="Wu L."/>
            <person name="Ma J."/>
        </authorList>
    </citation>
    <scope>NUCLEOTIDE SEQUENCE [LARGE SCALE GENOMIC DNA]</scope>
    <source>
        <strain evidence="3">CGMCC 1.12942</strain>
    </source>
</reference>
<sequence>MEPGGFAKFILLLMEYDKALLPTLSTLIGCWIGIKETKNGSAKQLPIYIGAVACATTIYFFVSYAVTASNPEMSEQVMKQLITIAGGGSK</sequence>
<name>A0ABW2RQ40_9BACL</name>
<keyword evidence="1" id="KW-0472">Membrane</keyword>
<feature type="transmembrane region" description="Helical" evidence="1">
    <location>
        <begin position="46"/>
        <end position="66"/>
    </location>
</feature>